<evidence type="ECO:0000256" key="3">
    <source>
        <dbReference type="ARBA" id="ARBA00023002"/>
    </source>
</evidence>
<dbReference type="InterPro" id="IPR036291">
    <property type="entry name" value="NAD(P)-bd_dom_sf"/>
</dbReference>
<dbReference type="Gene3D" id="3.40.50.720">
    <property type="entry name" value="NAD(P)-binding Rossmann-like Domain"/>
    <property type="match status" value="1"/>
</dbReference>
<dbReference type="CDD" id="cd05233">
    <property type="entry name" value="SDR_c"/>
    <property type="match status" value="1"/>
</dbReference>
<reference evidence="6 7" key="1">
    <citation type="submission" date="2020-01" db="EMBL/GenBank/DDBJ databases">
        <authorList>
            <person name="Kim M.K."/>
        </authorList>
    </citation>
    <scope>NUCLEOTIDE SEQUENCE [LARGE SCALE GENOMIC DNA]</scope>
    <source>
        <strain evidence="6 7">172606-1</strain>
    </source>
</reference>
<evidence type="ECO:0000256" key="1">
    <source>
        <dbReference type="ARBA" id="ARBA00006484"/>
    </source>
</evidence>
<accession>A0A6C0GNV4</accession>
<gene>
    <name evidence="6" type="ORF">GXP67_25315</name>
</gene>
<dbReference type="PROSITE" id="PS00061">
    <property type="entry name" value="ADH_SHORT"/>
    <property type="match status" value="1"/>
</dbReference>
<comment type="similarity">
    <text evidence="1">Belongs to the short-chain dehydrogenases/reductases (SDR) family.</text>
</comment>
<protein>
    <submittedName>
        <fullName evidence="6">SDR family oxidoreductase</fullName>
    </submittedName>
</protein>
<dbReference type="AlphaFoldDB" id="A0A6C0GNV4"/>
<keyword evidence="3" id="KW-0560">Oxidoreductase</keyword>
<dbReference type="Pfam" id="PF13561">
    <property type="entry name" value="adh_short_C2"/>
    <property type="match status" value="1"/>
</dbReference>
<dbReference type="GO" id="GO:0016491">
    <property type="term" value="F:oxidoreductase activity"/>
    <property type="evidence" value="ECO:0007669"/>
    <property type="project" value="UniProtKB-KW"/>
</dbReference>
<evidence type="ECO:0000313" key="7">
    <source>
        <dbReference type="Proteomes" id="UP000480178"/>
    </source>
</evidence>
<evidence type="ECO:0000256" key="2">
    <source>
        <dbReference type="ARBA" id="ARBA00022797"/>
    </source>
</evidence>
<dbReference type="PANTHER" id="PTHR43943:SF17">
    <property type="entry name" value="3-PHENYLPROPIONATE-DIHYDRODIOL_CINNAMIC ACID-DIHYDRODIOL DEHYDROGENASE"/>
    <property type="match status" value="1"/>
</dbReference>
<keyword evidence="7" id="KW-1185">Reference proteome</keyword>
<dbReference type="PANTHER" id="PTHR43943">
    <property type="entry name" value="DEHYDROGENASE/REDUCTASE (SDR FAMILY) MEMBER 4"/>
    <property type="match status" value="1"/>
</dbReference>
<sequence>MTNLANKVAVVTGGNSGIGLATAREFVAQGASVIITGRKQAAIDTAVSELGSTVAGILSDTSDLDQIDNLVESVKTRYGLVDILFINAGVASFSPISQVNEQHFDEIMNVNFKGAFFTLNKFIPLLKEGASVIFLSSINATSGMPNTAVYAASKAAVHSLVKVASTELAAKKIRVNAVSPGPINTPIFGKTGLDQASLQGFATAMQDRIPLKRFGASEEVAKLVSFLASDDATFITGSEYVIDGGINVNPVLS</sequence>
<keyword evidence="2" id="KW-0058">Aromatic hydrocarbons catabolism</keyword>
<evidence type="ECO:0000256" key="4">
    <source>
        <dbReference type="ARBA" id="ARBA00023027"/>
    </source>
</evidence>
<dbReference type="SMART" id="SM00822">
    <property type="entry name" value="PKS_KR"/>
    <property type="match status" value="1"/>
</dbReference>
<dbReference type="EMBL" id="CP048222">
    <property type="protein sequence ID" value="QHT69728.1"/>
    <property type="molecule type" value="Genomic_DNA"/>
</dbReference>
<evidence type="ECO:0000259" key="5">
    <source>
        <dbReference type="SMART" id="SM00822"/>
    </source>
</evidence>
<dbReference type="RefSeq" id="WP_162445712.1">
    <property type="nucleotide sequence ID" value="NZ_CP048222.1"/>
</dbReference>
<name>A0A6C0GNV4_9BACT</name>
<dbReference type="InterPro" id="IPR002347">
    <property type="entry name" value="SDR_fam"/>
</dbReference>
<dbReference type="KEGG" id="rhoz:GXP67_25315"/>
<dbReference type="InterPro" id="IPR020904">
    <property type="entry name" value="Sc_DH/Rdtase_CS"/>
</dbReference>
<dbReference type="SUPFAM" id="SSF51735">
    <property type="entry name" value="NAD(P)-binding Rossmann-fold domains"/>
    <property type="match status" value="1"/>
</dbReference>
<evidence type="ECO:0000313" key="6">
    <source>
        <dbReference type="EMBL" id="QHT69728.1"/>
    </source>
</evidence>
<dbReference type="FunFam" id="3.40.50.720:FF:000084">
    <property type="entry name" value="Short-chain dehydrogenase reductase"/>
    <property type="match status" value="1"/>
</dbReference>
<dbReference type="InterPro" id="IPR057326">
    <property type="entry name" value="KR_dom"/>
</dbReference>
<feature type="domain" description="Ketoreductase" evidence="5">
    <location>
        <begin position="7"/>
        <end position="181"/>
    </location>
</feature>
<organism evidence="6 7">
    <name type="scientific">Rhodocytophaga rosea</name>
    <dbReference type="NCBI Taxonomy" id="2704465"/>
    <lineage>
        <taxon>Bacteria</taxon>
        <taxon>Pseudomonadati</taxon>
        <taxon>Bacteroidota</taxon>
        <taxon>Cytophagia</taxon>
        <taxon>Cytophagales</taxon>
        <taxon>Rhodocytophagaceae</taxon>
        <taxon>Rhodocytophaga</taxon>
    </lineage>
</organism>
<keyword evidence="4" id="KW-0520">NAD</keyword>
<dbReference type="Proteomes" id="UP000480178">
    <property type="component" value="Chromosome"/>
</dbReference>
<dbReference type="PRINTS" id="PR00081">
    <property type="entry name" value="GDHRDH"/>
</dbReference>
<proteinExistence type="inferred from homology"/>